<comment type="subunit">
    <text evidence="2">Monomer.</text>
</comment>
<dbReference type="Pfam" id="PF08240">
    <property type="entry name" value="ADH_N"/>
    <property type="match status" value="1"/>
</dbReference>
<evidence type="ECO:0000313" key="5">
    <source>
        <dbReference type="EMBL" id="KAK4497541.1"/>
    </source>
</evidence>
<dbReference type="PANTHER" id="PTHR45348:SF2">
    <property type="entry name" value="ZINC-TYPE ALCOHOL DEHYDROGENASE-LIKE PROTEIN C2E1P3.01"/>
    <property type="match status" value="1"/>
</dbReference>
<organism evidence="5 6">
    <name type="scientific">Zasmidium cellare</name>
    <name type="common">Wine cellar mold</name>
    <name type="synonym">Racodium cellare</name>
    <dbReference type="NCBI Taxonomy" id="395010"/>
    <lineage>
        <taxon>Eukaryota</taxon>
        <taxon>Fungi</taxon>
        <taxon>Dikarya</taxon>
        <taxon>Ascomycota</taxon>
        <taxon>Pezizomycotina</taxon>
        <taxon>Dothideomycetes</taxon>
        <taxon>Dothideomycetidae</taxon>
        <taxon>Mycosphaerellales</taxon>
        <taxon>Mycosphaerellaceae</taxon>
        <taxon>Zasmidium</taxon>
    </lineage>
</organism>
<dbReference type="SMART" id="SM00829">
    <property type="entry name" value="PKS_ER"/>
    <property type="match status" value="1"/>
</dbReference>
<proteinExistence type="inferred from homology"/>
<evidence type="ECO:0000313" key="6">
    <source>
        <dbReference type="Proteomes" id="UP001305779"/>
    </source>
</evidence>
<dbReference type="PANTHER" id="PTHR45348">
    <property type="entry name" value="HYPOTHETICAL OXIDOREDUCTASE (EUROFUNG)"/>
    <property type="match status" value="1"/>
</dbReference>
<dbReference type="InterPro" id="IPR036291">
    <property type="entry name" value="NAD(P)-bd_dom_sf"/>
</dbReference>
<dbReference type="SUPFAM" id="SSF50129">
    <property type="entry name" value="GroES-like"/>
    <property type="match status" value="1"/>
</dbReference>
<dbReference type="EMBL" id="JAXOVC010000009">
    <property type="protein sequence ID" value="KAK4497541.1"/>
    <property type="molecule type" value="Genomic_DNA"/>
</dbReference>
<dbReference type="InterPro" id="IPR013149">
    <property type="entry name" value="ADH-like_C"/>
</dbReference>
<evidence type="ECO:0000256" key="3">
    <source>
        <dbReference type="ARBA" id="ARBA00023002"/>
    </source>
</evidence>
<evidence type="ECO:0000256" key="1">
    <source>
        <dbReference type="ARBA" id="ARBA00008072"/>
    </source>
</evidence>
<dbReference type="Proteomes" id="UP001305779">
    <property type="component" value="Unassembled WGS sequence"/>
</dbReference>
<reference evidence="5 6" key="1">
    <citation type="journal article" date="2023" name="G3 (Bethesda)">
        <title>A chromosome-level genome assembly of Zasmidium syzygii isolated from banana leaves.</title>
        <authorList>
            <person name="van Westerhoven A.C."/>
            <person name="Mehrabi R."/>
            <person name="Talebi R."/>
            <person name="Steentjes M.B.F."/>
            <person name="Corcolon B."/>
            <person name="Chong P.A."/>
            <person name="Kema G.H.J."/>
            <person name="Seidl M.F."/>
        </authorList>
    </citation>
    <scope>NUCLEOTIDE SEQUENCE [LARGE SCALE GENOMIC DNA]</scope>
    <source>
        <strain evidence="5 6">P124</strain>
    </source>
</reference>
<dbReference type="Gene3D" id="3.90.180.10">
    <property type="entry name" value="Medium-chain alcohol dehydrogenases, catalytic domain"/>
    <property type="match status" value="1"/>
</dbReference>
<name>A0ABR0E8J3_ZASCE</name>
<protein>
    <recommendedName>
        <fullName evidence="4">Enoyl reductase (ER) domain-containing protein</fullName>
    </recommendedName>
</protein>
<evidence type="ECO:0000256" key="2">
    <source>
        <dbReference type="ARBA" id="ARBA00011245"/>
    </source>
</evidence>
<dbReference type="InterPro" id="IPR013154">
    <property type="entry name" value="ADH-like_N"/>
</dbReference>
<comment type="similarity">
    <text evidence="1">Belongs to the zinc-containing alcohol dehydrogenase family.</text>
</comment>
<dbReference type="InterPro" id="IPR011032">
    <property type="entry name" value="GroES-like_sf"/>
</dbReference>
<comment type="caution">
    <text evidence="5">The sequence shown here is derived from an EMBL/GenBank/DDBJ whole genome shotgun (WGS) entry which is preliminary data.</text>
</comment>
<dbReference type="Gene3D" id="3.40.50.720">
    <property type="entry name" value="NAD(P)-binding Rossmann-like Domain"/>
    <property type="match status" value="1"/>
</dbReference>
<dbReference type="InterPro" id="IPR020843">
    <property type="entry name" value="ER"/>
</dbReference>
<dbReference type="Pfam" id="PF00107">
    <property type="entry name" value="ADH_zinc_N"/>
    <property type="match status" value="1"/>
</dbReference>
<accession>A0ABR0E8J3</accession>
<keyword evidence="3" id="KW-0560">Oxidoreductase</keyword>
<dbReference type="InterPro" id="IPR047122">
    <property type="entry name" value="Trans-enoyl_RdTase-like"/>
</dbReference>
<gene>
    <name evidence="5" type="ORF">PRZ48_011992</name>
</gene>
<feature type="domain" description="Enoyl reductase (ER)" evidence="4">
    <location>
        <begin position="26"/>
        <end position="354"/>
    </location>
</feature>
<dbReference type="CDD" id="cd08249">
    <property type="entry name" value="enoyl_reductase_like"/>
    <property type="match status" value="1"/>
</dbReference>
<sequence>MQTIKGILPGSAPKNVAAWALKPKERPLTVSGAPYTKPPAGHVVIKVYDVAVNPIDWILQDEDLFRSEYPTVFGSDVAGEVQAVAEDVGDFQIGTRVIAHASRAKDVDIPAGATGAFQKFVVVQKNAVAELPYKIPSSVGVVLPLGISTAAAGLYQKDFLGLPFPSADDKPKALDRTILIWGGSSSVGSCAIQLAVASGAEVVTTASSKNTDYCKSLGAAEVFDYHSKSVEDDVVKWLDGKTVLGAYHAVGADGAIQTTARIVDRSKGKAIVVSVRGIPDDGIPKSVRTKAISSSSIFTNEVGPKIWREFLPKALKSGTIKAKPDAKIVGEELRSVQLGLDTQKKGVSAQKVVISYIS</sequence>
<evidence type="ECO:0000259" key="4">
    <source>
        <dbReference type="SMART" id="SM00829"/>
    </source>
</evidence>
<dbReference type="SUPFAM" id="SSF51735">
    <property type="entry name" value="NAD(P)-binding Rossmann-fold domains"/>
    <property type="match status" value="1"/>
</dbReference>
<keyword evidence="6" id="KW-1185">Reference proteome</keyword>